<evidence type="ECO:0000259" key="3">
    <source>
        <dbReference type="SMART" id="SM00701"/>
    </source>
</evidence>
<dbReference type="SUPFAM" id="SSF55846">
    <property type="entry name" value="N-acetylmuramoyl-L-alanine amidase-like"/>
    <property type="match status" value="1"/>
</dbReference>
<dbReference type="PANTHER" id="PTHR11022">
    <property type="entry name" value="PEPTIDOGLYCAN RECOGNITION PROTEIN"/>
    <property type="match status" value="1"/>
</dbReference>
<dbReference type="EMBL" id="FNAS01000033">
    <property type="protein sequence ID" value="SDE81208.1"/>
    <property type="molecule type" value="Genomic_DNA"/>
</dbReference>
<dbReference type="GO" id="GO:0008270">
    <property type="term" value="F:zinc ion binding"/>
    <property type="evidence" value="ECO:0007669"/>
    <property type="project" value="InterPro"/>
</dbReference>
<dbReference type="CDD" id="cd06583">
    <property type="entry name" value="PGRP"/>
    <property type="match status" value="1"/>
</dbReference>
<organism evidence="4 5">
    <name type="scientific">Riemerella columbipharyngis</name>
    <dbReference type="NCBI Taxonomy" id="1071918"/>
    <lineage>
        <taxon>Bacteria</taxon>
        <taxon>Pseudomonadati</taxon>
        <taxon>Bacteroidota</taxon>
        <taxon>Flavobacteriia</taxon>
        <taxon>Flavobacteriales</taxon>
        <taxon>Weeksellaceae</taxon>
        <taxon>Riemerella</taxon>
    </lineage>
</organism>
<dbReference type="SMART" id="SM00701">
    <property type="entry name" value="PGRP"/>
    <property type="match status" value="1"/>
</dbReference>
<dbReference type="InterPro" id="IPR002502">
    <property type="entry name" value="Amidase_domain"/>
</dbReference>
<dbReference type="InterPro" id="IPR015510">
    <property type="entry name" value="PGRP"/>
</dbReference>
<dbReference type="InterPro" id="IPR036505">
    <property type="entry name" value="Amidase/PGRP_sf"/>
</dbReference>
<dbReference type="Pfam" id="PF01510">
    <property type="entry name" value="Amidase_2"/>
    <property type="match status" value="1"/>
</dbReference>
<dbReference type="GO" id="GO:0009253">
    <property type="term" value="P:peptidoglycan catabolic process"/>
    <property type="evidence" value="ECO:0007669"/>
    <property type="project" value="InterPro"/>
</dbReference>
<dbReference type="Gene3D" id="3.40.80.10">
    <property type="entry name" value="Peptidoglycan recognition protein-like"/>
    <property type="match status" value="1"/>
</dbReference>
<evidence type="ECO:0000313" key="4">
    <source>
        <dbReference type="EMBL" id="SDE81208.1"/>
    </source>
</evidence>
<sequence>MKIKKMKKSKRTIKYLVVHCTATPEGKDFKAKDIDQWHKARGWREIGYNYVVDLNGSIEFGRDVDKIPAQVKGFNANAIGVVYVGGVDAKSNPKDTRTTAQKASLLKLLKDLRKLYPMAKILGHRDFPNVRKACPSFDAKTEYKNI</sequence>
<dbReference type="InterPro" id="IPR006619">
    <property type="entry name" value="PGRP_domain_met/bac"/>
</dbReference>
<evidence type="ECO:0000313" key="5">
    <source>
        <dbReference type="Proteomes" id="UP000198517"/>
    </source>
</evidence>
<dbReference type="Proteomes" id="UP000198517">
    <property type="component" value="Unassembled WGS sequence"/>
</dbReference>
<keyword evidence="5" id="KW-1185">Reference proteome</keyword>
<name>A0A1G7FZ91_9FLAO</name>
<proteinExistence type="inferred from homology"/>
<evidence type="ECO:0000259" key="2">
    <source>
        <dbReference type="SMART" id="SM00644"/>
    </source>
</evidence>
<feature type="domain" description="N-acetylmuramoyl-L-alanine amidase" evidence="2">
    <location>
        <begin position="1"/>
        <end position="136"/>
    </location>
</feature>
<comment type="similarity">
    <text evidence="1">Belongs to the N-acetylmuramoyl-L-alanine amidase 2 family.</text>
</comment>
<evidence type="ECO:0000256" key="1">
    <source>
        <dbReference type="ARBA" id="ARBA00007553"/>
    </source>
</evidence>
<dbReference type="STRING" id="1071918.SAMN05421544_1334"/>
<accession>A0A1G7FZ91</accession>
<reference evidence="4 5" key="1">
    <citation type="submission" date="2016-10" db="EMBL/GenBank/DDBJ databases">
        <authorList>
            <person name="de Groot N.N."/>
        </authorList>
    </citation>
    <scope>NUCLEOTIDE SEQUENCE [LARGE SCALE GENOMIC DNA]</scope>
    <source>
        <strain evidence="4 5">DSM 24015</strain>
    </source>
</reference>
<dbReference type="PANTHER" id="PTHR11022:SF41">
    <property type="entry name" value="PEPTIDOGLYCAN-RECOGNITION PROTEIN LC-RELATED"/>
    <property type="match status" value="1"/>
</dbReference>
<dbReference type="GO" id="GO:0008745">
    <property type="term" value="F:N-acetylmuramoyl-L-alanine amidase activity"/>
    <property type="evidence" value="ECO:0007669"/>
    <property type="project" value="InterPro"/>
</dbReference>
<feature type="domain" description="Peptidoglycan recognition protein family" evidence="3">
    <location>
        <begin position="5"/>
        <end position="128"/>
    </location>
</feature>
<dbReference type="AlphaFoldDB" id="A0A1G7FZ91"/>
<protein>
    <submittedName>
        <fullName evidence="4">N-acetylmuramoyl-L-alanine amidase</fullName>
    </submittedName>
</protein>
<gene>
    <name evidence="4" type="ORF">SAMN05421544_1334</name>
</gene>
<dbReference type="SMART" id="SM00644">
    <property type="entry name" value="Ami_2"/>
    <property type="match status" value="1"/>
</dbReference>